<dbReference type="InterPro" id="IPR001870">
    <property type="entry name" value="B30.2/SPRY"/>
</dbReference>
<dbReference type="Gene3D" id="3.30.40.10">
    <property type="entry name" value="Zinc/RING finger domain, C3HC4 (zinc finger)"/>
    <property type="match status" value="1"/>
</dbReference>
<evidence type="ECO:0000256" key="7">
    <source>
        <dbReference type="ARBA" id="ARBA00022859"/>
    </source>
</evidence>
<dbReference type="Proteomes" id="UP001652624">
    <property type="component" value="Chromosome 12"/>
</dbReference>
<dbReference type="InterPro" id="IPR043136">
    <property type="entry name" value="B30.2/SPRY_sf"/>
</dbReference>
<dbReference type="PROSITE" id="PS50089">
    <property type="entry name" value="ZF_RING_2"/>
    <property type="match status" value="1"/>
</dbReference>
<sequence length="380" mass="42142">MAGLDTSPTVPVWLAEDDLGCIICHGLLAWPTTLPCGHSFCRDCLKGMWEARGKGGAGRGWACPTCRKGGPQSLELQKTKILQDLVDKYSRVVSELGGGSSPARSPDTRPARGPQPPGAQQSAFSDGVNLSSTVKLTTSNTTERKIKDILHSLEGIQEKLQKNFTWKKPTEEQVQVELPEAPSLSGLLPVQNHAIPKKASRFTQCTISPTFDRESLSCSLEMSEDCRTVTVSKFLQNYHWNPKRFTHCQVLCSQALSSGQQYWEVDTQHCNHWAVGVASGGMGRNHMLGRTSDSWCIEWNETSELSVWHEIKKTVLDSERPKVVGIWLSFEEGKLAFYSVADQKKHLFECRISVTSPLHPAFWLYGLHPGNALTIRPAKV</sequence>
<dbReference type="RefSeq" id="XP_060059966.1">
    <property type="nucleotide sequence ID" value="XM_060203983.1"/>
</dbReference>
<dbReference type="Gene3D" id="2.60.120.920">
    <property type="match status" value="1"/>
</dbReference>
<dbReference type="InterPro" id="IPR013083">
    <property type="entry name" value="Znf_RING/FYVE/PHD"/>
</dbReference>
<feature type="region of interest" description="Disordered" evidence="9">
    <location>
        <begin position="95"/>
        <end position="127"/>
    </location>
</feature>
<dbReference type="InterPro" id="IPR013320">
    <property type="entry name" value="ConA-like_dom_sf"/>
</dbReference>
<protein>
    <submittedName>
        <fullName evidence="13">E3 ubiquitin-protein ligase RNF135 isoform X2</fullName>
    </submittedName>
</protein>
<keyword evidence="3" id="KW-0399">Innate immunity</keyword>
<dbReference type="GeneID" id="103120416"/>
<evidence type="ECO:0000256" key="3">
    <source>
        <dbReference type="ARBA" id="ARBA00022588"/>
    </source>
</evidence>
<name>A0ABM3YFW9_ERIEU</name>
<dbReference type="InterPro" id="IPR018957">
    <property type="entry name" value="Znf_C3HC4_RING-type"/>
</dbReference>
<evidence type="ECO:0000313" key="12">
    <source>
        <dbReference type="Proteomes" id="UP001652624"/>
    </source>
</evidence>
<proteinExistence type="predicted"/>
<evidence type="ECO:0000256" key="1">
    <source>
        <dbReference type="ARBA" id="ARBA00004496"/>
    </source>
</evidence>
<evidence type="ECO:0000256" key="2">
    <source>
        <dbReference type="ARBA" id="ARBA00022490"/>
    </source>
</evidence>
<comment type="subcellular location">
    <subcellularLocation>
        <location evidence="1">Cytoplasm</location>
    </subcellularLocation>
</comment>
<keyword evidence="7" id="KW-0391">Immunity</keyword>
<gene>
    <name evidence="13" type="primary">RNF135</name>
</gene>
<keyword evidence="5 8" id="KW-0863">Zinc-finger</keyword>
<dbReference type="Pfam" id="PF00622">
    <property type="entry name" value="SPRY"/>
    <property type="match status" value="1"/>
</dbReference>
<dbReference type="InterPro" id="IPR003879">
    <property type="entry name" value="Butyrophylin_SPRY"/>
</dbReference>
<dbReference type="SUPFAM" id="SSF57850">
    <property type="entry name" value="RING/U-box"/>
    <property type="match status" value="1"/>
</dbReference>
<evidence type="ECO:0000256" key="9">
    <source>
        <dbReference type="SAM" id="MobiDB-lite"/>
    </source>
</evidence>
<dbReference type="SMART" id="SM00589">
    <property type="entry name" value="PRY"/>
    <property type="match status" value="1"/>
</dbReference>
<dbReference type="InterPro" id="IPR001841">
    <property type="entry name" value="Znf_RING"/>
</dbReference>
<dbReference type="Pfam" id="PF00097">
    <property type="entry name" value="zf-C3HC4"/>
    <property type="match status" value="1"/>
</dbReference>
<dbReference type="PRINTS" id="PR01407">
    <property type="entry name" value="BUTYPHLNCDUF"/>
</dbReference>
<feature type="domain" description="B30.2/SPRY" evidence="11">
    <location>
        <begin position="189"/>
        <end position="380"/>
    </location>
</feature>
<dbReference type="Pfam" id="PF13765">
    <property type="entry name" value="PRY"/>
    <property type="match status" value="1"/>
</dbReference>
<keyword evidence="6" id="KW-0862">Zinc</keyword>
<organism evidence="12 13">
    <name type="scientific">Erinaceus europaeus</name>
    <name type="common">Western European hedgehog</name>
    <dbReference type="NCBI Taxonomy" id="9365"/>
    <lineage>
        <taxon>Eukaryota</taxon>
        <taxon>Metazoa</taxon>
        <taxon>Chordata</taxon>
        <taxon>Craniata</taxon>
        <taxon>Vertebrata</taxon>
        <taxon>Euteleostomi</taxon>
        <taxon>Mammalia</taxon>
        <taxon>Eutheria</taxon>
        <taxon>Laurasiatheria</taxon>
        <taxon>Eulipotyphla</taxon>
        <taxon>Erinaceidae</taxon>
        <taxon>Erinaceinae</taxon>
        <taxon>Erinaceus</taxon>
    </lineage>
</organism>
<feature type="domain" description="RING-type" evidence="10">
    <location>
        <begin position="21"/>
        <end position="67"/>
    </location>
</feature>
<dbReference type="PROSITE" id="PS00518">
    <property type="entry name" value="ZF_RING_1"/>
    <property type="match status" value="1"/>
</dbReference>
<dbReference type="InterPro" id="IPR017907">
    <property type="entry name" value="Znf_RING_CS"/>
</dbReference>
<dbReference type="PROSITE" id="PS50188">
    <property type="entry name" value="B302_SPRY"/>
    <property type="match status" value="1"/>
</dbReference>
<keyword evidence="2" id="KW-0963">Cytoplasm</keyword>
<evidence type="ECO:0000259" key="10">
    <source>
        <dbReference type="PROSITE" id="PS50089"/>
    </source>
</evidence>
<dbReference type="PANTHER" id="PTHR25465">
    <property type="entry name" value="B-BOX DOMAIN CONTAINING"/>
    <property type="match status" value="1"/>
</dbReference>
<dbReference type="SMART" id="SM00449">
    <property type="entry name" value="SPRY"/>
    <property type="match status" value="1"/>
</dbReference>
<accession>A0ABM3YFW9</accession>
<dbReference type="InterPro" id="IPR006574">
    <property type="entry name" value="PRY"/>
</dbReference>
<dbReference type="SMART" id="SM00184">
    <property type="entry name" value="RING"/>
    <property type="match status" value="1"/>
</dbReference>
<reference evidence="13" key="1">
    <citation type="submission" date="2025-08" db="UniProtKB">
        <authorList>
            <consortium name="RefSeq"/>
        </authorList>
    </citation>
    <scope>IDENTIFICATION</scope>
</reference>
<evidence type="ECO:0000256" key="6">
    <source>
        <dbReference type="ARBA" id="ARBA00022833"/>
    </source>
</evidence>
<dbReference type="PANTHER" id="PTHR25465:SF41">
    <property type="entry name" value="E3 UBIQUITIN-PROTEIN LIGASE RNF135"/>
    <property type="match status" value="1"/>
</dbReference>
<evidence type="ECO:0000256" key="4">
    <source>
        <dbReference type="ARBA" id="ARBA00022723"/>
    </source>
</evidence>
<dbReference type="InterPro" id="IPR003877">
    <property type="entry name" value="SPRY_dom"/>
</dbReference>
<evidence type="ECO:0000313" key="13">
    <source>
        <dbReference type="RefSeq" id="XP_060059966.1"/>
    </source>
</evidence>
<dbReference type="InterPro" id="IPR051051">
    <property type="entry name" value="E3_ubiq-ligase_TRIM/RNF"/>
</dbReference>
<dbReference type="SUPFAM" id="SSF49899">
    <property type="entry name" value="Concanavalin A-like lectins/glucanases"/>
    <property type="match status" value="1"/>
</dbReference>
<keyword evidence="4" id="KW-0479">Metal-binding</keyword>
<evidence type="ECO:0000256" key="5">
    <source>
        <dbReference type="ARBA" id="ARBA00022771"/>
    </source>
</evidence>
<keyword evidence="12" id="KW-1185">Reference proteome</keyword>
<evidence type="ECO:0000259" key="11">
    <source>
        <dbReference type="PROSITE" id="PS50188"/>
    </source>
</evidence>
<evidence type="ECO:0000256" key="8">
    <source>
        <dbReference type="PROSITE-ProRule" id="PRU00175"/>
    </source>
</evidence>